<evidence type="ECO:0000313" key="2">
    <source>
        <dbReference type="Proteomes" id="UP001054945"/>
    </source>
</evidence>
<comment type="caution">
    <text evidence="1">The sequence shown here is derived from an EMBL/GenBank/DDBJ whole genome shotgun (WGS) entry which is preliminary data.</text>
</comment>
<protein>
    <submittedName>
        <fullName evidence="1">Uncharacterized protein</fullName>
    </submittedName>
</protein>
<evidence type="ECO:0000313" key="1">
    <source>
        <dbReference type="EMBL" id="GIY71440.1"/>
    </source>
</evidence>
<dbReference type="EMBL" id="BPLR01014808">
    <property type="protein sequence ID" value="GIY71440.1"/>
    <property type="molecule type" value="Genomic_DNA"/>
</dbReference>
<name>A0AAV4VM69_CAEEX</name>
<proteinExistence type="predicted"/>
<dbReference type="AlphaFoldDB" id="A0AAV4VM69"/>
<accession>A0AAV4VM69</accession>
<gene>
    <name evidence="1" type="ORF">CEXT_406561</name>
</gene>
<sequence>MHAGFLKAPLPCLCSTKGCFVLSSATERAFWASDSISALRARLRFGTAIDFGHQSARYWEILLLLLGRLFCLLHKKRNKQPNGWFHFNKWTANRTLGSRIQGDLFDSEIRWMIPKNSMSMIFL</sequence>
<keyword evidence="2" id="KW-1185">Reference proteome</keyword>
<dbReference type="Proteomes" id="UP001054945">
    <property type="component" value="Unassembled WGS sequence"/>
</dbReference>
<organism evidence="1 2">
    <name type="scientific">Caerostris extrusa</name>
    <name type="common">Bark spider</name>
    <name type="synonym">Caerostris bankana</name>
    <dbReference type="NCBI Taxonomy" id="172846"/>
    <lineage>
        <taxon>Eukaryota</taxon>
        <taxon>Metazoa</taxon>
        <taxon>Ecdysozoa</taxon>
        <taxon>Arthropoda</taxon>
        <taxon>Chelicerata</taxon>
        <taxon>Arachnida</taxon>
        <taxon>Araneae</taxon>
        <taxon>Araneomorphae</taxon>
        <taxon>Entelegynae</taxon>
        <taxon>Araneoidea</taxon>
        <taxon>Araneidae</taxon>
        <taxon>Caerostris</taxon>
    </lineage>
</organism>
<reference evidence="1 2" key="1">
    <citation type="submission" date="2021-06" db="EMBL/GenBank/DDBJ databases">
        <title>Caerostris extrusa draft genome.</title>
        <authorList>
            <person name="Kono N."/>
            <person name="Arakawa K."/>
        </authorList>
    </citation>
    <scope>NUCLEOTIDE SEQUENCE [LARGE SCALE GENOMIC DNA]</scope>
</reference>